<protein>
    <submittedName>
        <fullName evidence="2">Uma2 family endonuclease</fullName>
    </submittedName>
</protein>
<organism evidence="2">
    <name type="scientific">Deinococcus sp. VB142</name>
    <dbReference type="NCBI Taxonomy" id="3112952"/>
    <lineage>
        <taxon>Bacteria</taxon>
        <taxon>Thermotogati</taxon>
        <taxon>Deinococcota</taxon>
        <taxon>Deinococci</taxon>
        <taxon>Deinococcales</taxon>
        <taxon>Deinococcaceae</taxon>
        <taxon>Deinococcus</taxon>
    </lineage>
</organism>
<keyword evidence="2" id="KW-0540">Nuclease</keyword>
<dbReference type="Gene3D" id="3.90.1570.10">
    <property type="entry name" value="tt1808, chain A"/>
    <property type="match status" value="1"/>
</dbReference>
<name>A0AAU6Q4D6_9DEIO</name>
<dbReference type="Pfam" id="PF05685">
    <property type="entry name" value="Uma2"/>
    <property type="match status" value="1"/>
</dbReference>
<accession>A0AAU6Q4D6</accession>
<evidence type="ECO:0000313" key="2">
    <source>
        <dbReference type="EMBL" id="WYF45115.1"/>
    </source>
</evidence>
<dbReference type="EMBL" id="CP149782">
    <property type="protein sequence ID" value="WYF45115.1"/>
    <property type="molecule type" value="Genomic_DNA"/>
</dbReference>
<dbReference type="InterPro" id="IPR011335">
    <property type="entry name" value="Restrct_endonuc-II-like"/>
</dbReference>
<dbReference type="CDD" id="cd06260">
    <property type="entry name" value="DUF820-like"/>
    <property type="match status" value="1"/>
</dbReference>
<dbReference type="AlphaFoldDB" id="A0AAU6Q4D6"/>
<reference evidence="2" key="1">
    <citation type="submission" date="2024-03" db="EMBL/GenBank/DDBJ databases">
        <title>Deinococcus weizhi sp. nov., isolated from human skin.</title>
        <authorList>
            <person name="Wei Z."/>
            <person name="Tian F."/>
            <person name="Yang C."/>
            <person name="Xin L.T."/>
            <person name="Wen Z.J."/>
            <person name="Lan K.C."/>
            <person name="Yu L."/>
            <person name="Zhe W."/>
            <person name="Dan F.D."/>
            <person name="Jun W."/>
            <person name="Rui Z."/>
            <person name="Yong X.J."/>
            <person name="Ting Y."/>
            <person name="Wei X."/>
            <person name="Xu Z.G."/>
            <person name="Xin Z."/>
            <person name="Dong F.G."/>
            <person name="Ni X.M."/>
            <person name="Zheng M.G."/>
            <person name="Chun Y."/>
            <person name="Qian W.X."/>
        </authorList>
    </citation>
    <scope>NUCLEOTIDE SEQUENCE</scope>
    <source>
        <strain evidence="2">VB142</strain>
    </source>
</reference>
<gene>
    <name evidence="2" type="ORF">WDJ50_03065</name>
</gene>
<dbReference type="RefSeq" id="WP_339096287.1">
    <property type="nucleotide sequence ID" value="NZ_CP149782.1"/>
</dbReference>
<keyword evidence="2" id="KW-0378">Hydrolase</keyword>
<dbReference type="InterPro" id="IPR008538">
    <property type="entry name" value="Uma2"/>
</dbReference>
<evidence type="ECO:0000259" key="1">
    <source>
        <dbReference type="Pfam" id="PF05685"/>
    </source>
</evidence>
<sequence>MTDPAFRLVPVEEYLRLERDNPTRHDYIDGFVYAQAGASRAHNVIATNITVALHGPAQKAGCQVYQSDRKVRVTPTRYHYPDIVVSCAGGNDDDDTETAPCLIVEVLSESTRMADQNYKAERYRDLPSLQGYLLVDSRSRSAAIWRRTDEGWTFEVVGETFELPCLPVTLNLADLYDGTSL</sequence>
<dbReference type="PANTHER" id="PTHR36558">
    <property type="entry name" value="GLR1098 PROTEIN"/>
    <property type="match status" value="1"/>
</dbReference>
<dbReference type="SUPFAM" id="SSF52980">
    <property type="entry name" value="Restriction endonuclease-like"/>
    <property type="match status" value="1"/>
</dbReference>
<feature type="domain" description="Putative restriction endonuclease" evidence="1">
    <location>
        <begin position="11"/>
        <end position="172"/>
    </location>
</feature>
<dbReference type="PANTHER" id="PTHR36558:SF1">
    <property type="entry name" value="RESTRICTION ENDONUCLEASE DOMAIN-CONTAINING PROTEIN-RELATED"/>
    <property type="match status" value="1"/>
</dbReference>
<dbReference type="InterPro" id="IPR012296">
    <property type="entry name" value="Nuclease_put_TT1808"/>
</dbReference>
<keyword evidence="2" id="KW-0255">Endonuclease</keyword>
<proteinExistence type="predicted"/>
<dbReference type="GO" id="GO:0004519">
    <property type="term" value="F:endonuclease activity"/>
    <property type="evidence" value="ECO:0007669"/>
    <property type="project" value="UniProtKB-KW"/>
</dbReference>